<gene>
    <name evidence="3" type="ORF">PMPD1_3324</name>
</gene>
<dbReference type="RefSeq" id="WP_173635131.1">
    <property type="nucleotide sequence ID" value="NZ_CP054212.1"/>
</dbReference>
<accession>A0A6M8UIL0</accession>
<evidence type="ECO:0000256" key="2">
    <source>
        <dbReference type="SAM" id="SignalP"/>
    </source>
</evidence>
<organism evidence="3 4">
    <name type="scientific">Paramixta manurensis</name>
    <dbReference type="NCBI Taxonomy" id="2740817"/>
    <lineage>
        <taxon>Bacteria</taxon>
        <taxon>Pseudomonadati</taxon>
        <taxon>Pseudomonadota</taxon>
        <taxon>Gammaproteobacteria</taxon>
        <taxon>Enterobacterales</taxon>
        <taxon>Erwiniaceae</taxon>
        <taxon>Paramixta</taxon>
    </lineage>
</organism>
<dbReference type="PROSITE" id="PS51257">
    <property type="entry name" value="PROKAR_LIPOPROTEIN"/>
    <property type="match status" value="1"/>
</dbReference>
<name>A0A6M8UIL0_9GAMM</name>
<evidence type="ECO:0000313" key="3">
    <source>
        <dbReference type="EMBL" id="QKJ88247.1"/>
    </source>
</evidence>
<feature type="region of interest" description="Disordered" evidence="1">
    <location>
        <begin position="203"/>
        <end position="256"/>
    </location>
</feature>
<keyword evidence="3" id="KW-0449">Lipoprotein</keyword>
<dbReference type="KEGG" id="pmak:PMPD1_3324"/>
<feature type="chain" id="PRO_5026657535" evidence="2">
    <location>
        <begin position="34"/>
        <end position="256"/>
    </location>
</feature>
<dbReference type="EMBL" id="CP054212">
    <property type="protein sequence ID" value="QKJ88247.1"/>
    <property type="molecule type" value="Genomic_DNA"/>
</dbReference>
<proteinExistence type="predicted"/>
<keyword evidence="2" id="KW-0732">Signal</keyword>
<feature type="compositionally biased region" description="Basic and acidic residues" evidence="1">
    <location>
        <begin position="203"/>
        <end position="213"/>
    </location>
</feature>
<evidence type="ECO:0000256" key="1">
    <source>
        <dbReference type="SAM" id="MobiDB-lite"/>
    </source>
</evidence>
<dbReference type="Proteomes" id="UP000505325">
    <property type="component" value="Chromosome"/>
</dbReference>
<keyword evidence="4" id="KW-1185">Reference proteome</keyword>
<dbReference type="Pfam" id="PF13942">
    <property type="entry name" value="Lipoprotein_20"/>
    <property type="match status" value="1"/>
</dbReference>
<dbReference type="InterPro" id="IPR025262">
    <property type="entry name" value="QseG"/>
</dbReference>
<dbReference type="AlphaFoldDB" id="A0A6M8UIL0"/>
<dbReference type="NCBIfam" id="NF007997">
    <property type="entry name" value="PRK10722.1"/>
    <property type="match status" value="1"/>
</dbReference>
<sequence length="256" mass="28713">MKLTAFSATGTFGRLSALLLPLLMVACSQTPHSALKQSQPVLAEPEIRMVDYLAVNCERIWQINDDDSMDNPLYWLRAIDCAARLSPAAARAEAKSWPANSWHNALKQGVLMDNGNVTPVERQTYMKQLDGFSMDYPLSIRPLIQLWRSNQAAQLDLSDVRTRYHHLQQTSDSELDGLRNRQAALKRELAVTRRKLETLTDIERQLSSRKSPDVSENSRSGERVDTPNAVPADETWSPAANPKTPSVKGKESDNEK</sequence>
<feature type="signal peptide" evidence="2">
    <location>
        <begin position="1"/>
        <end position="33"/>
    </location>
</feature>
<protein>
    <submittedName>
        <fullName evidence="3">Two-component system QseEF-associated lipoprotein QseG</fullName>
    </submittedName>
</protein>
<evidence type="ECO:0000313" key="4">
    <source>
        <dbReference type="Proteomes" id="UP000505325"/>
    </source>
</evidence>
<reference evidence="3 4" key="1">
    <citation type="submission" date="2020-06" db="EMBL/GenBank/DDBJ databases">
        <title>Genome sequence of Paramixta manurensis strain PD-1.</title>
        <authorList>
            <person name="Lee C.W."/>
            <person name="Kim J."/>
        </authorList>
    </citation>
    <scope>NUCLEOTIDE SEQUENCE [LARGE SCALE GENOMIC DNA]</scope>
    <source>
        <strain evidence="3 4">PD-1</strain>
    </source>
</reference>